<feature type="transmembrane region" description="Helical" evidence="1">
    <location>
        <begin position="84"/>
        <end position="100"/>
    </location>
</feature>
<proteinExistence type="predicted"/>
<dbReference type="OrthoDB" id="8348229at2"/>
<keyword evidence="1" id="KW-0472">Membrane</keyword>
<protein>
    <submittedName>
        <fullName evidence="2">Uncharacterized protein</fullName>
    </submittedName>
</protein>
<keyword evidence="1" id="KW-1133">Transmembrane helix</keyword>
<feature type="transmembrane region" description="Helical" evidence="1">
    <location>
        <begin position="184"/>
        <end position="203"/>
    </location>
</feature>
<name>A0A922P3Z3_9HYPH</name>
<gene>
    <name evidence="2" type="ORF">GV68_02190</name>
</gene>
<dbReference type="Proteomes" id="UP000052167">
    <property type="component" value="Unassembled WGS sequence"/>
</dbReference>
<dbReference type="AlphaFoldDB" id="A0A922P3Z3"/>
<keyword evidence="1" id="KW-0812">Transmembrane</keyword>
<evidence type="ECO:0000313" key="2">
    <source>
        <dbReference type="EMBL" id="KEQ11109.1"/>
    </source>
</evidence>
<organism evidence="2 3">
    <name type="scientific">Pseudorhizobium pelagicum</name>
    <dbReference type="NCBI Taxonomy" id="1509405"/>
    <lineage>
        <taxon>Bacteria</taxon>
        <taxon>Pseudomonadati</taxon>
        <taxon>Pseudomonadota</taxon>
        <taxon>Alphaproteobacteria</taxon>
        <taxon>Hyphomicrobiales</taxon>
        <taxon>Rhizobiaceae</taxon>
        <taxon>Rhizobium/Agrobacterium group</taxon>
        <taxon>Pseudorhizobium</taxon>
    </lineage>
</organism>
<feature type="transmembrane region" description="Helical" evidence="1">
    <location>
        <begin position="120"/>
        <end position="137"/>
    </location>
</feature>
<keyword evidence="3" id="KW-1185">Reference proteome</keyword>
<sequence>MFNLLLAWLMADGPRWRYNRIWLHALLAAVGLTVMIWALGTAVGLTLSEVFAENAAHELAQSALLGIALIVGVGGIFRSNALNRYAALVTAGISAIGFVRETPNCRGDVMVFCASADTRGSLITASAVVLLVATLVIEFRRRGTFMKAIHPRFSWPLAFAAVLLALSQMAEGLHMVVVEETLELYGYAVLMLGAAWLALVPSSPQVIRRGRDRSGHADVWDDRAGPFDRATPLRHSRIGIKDRR</sequence>
<reference evidence="2 3" key="1">
    <citation type="submission" date="2014-06" db="EMBL/GenBank/DDBJ databases">
        <title>Rhizobium pelagicum/R2-400B4.</title>
        <authorList>
            <person name="Kimes N.E."/>
            <person name="Lopez-Perez M."/>
        </authorList>
    </citation>
    <scope>NUCLEOTIDE SEQUENCE [LARGE SCALE GENOMIC DNA]</scope>
    <source>
        <strain evidence="2 3">R2-400B4</strain>
    </source>
</reference>
<dbReference type="EMBL" id="JOKJ01000001">
    <property type="protein sequence ID" value="KEQ11109.1"/>
    <property type="molecule type" value="Genomic_DNA"/>
</dbReference>
<evidence type="ECO:0000256" key="1">
    <source>
        <dbReference type="SAM" id="Phobius"/>
    </source>
</evidence>
<evidence type="ECO:0000313" key="3">
    <source>
        <dbReference type="Proteomes" id="UP000052167"/>
    </source>
</evidence>
<feature type="transmembrane region" description="Helical" evidence="1">
    <location>
        <begin position="59"/>
        <end position="77"/>
    </location>
</feature>
<feature type="transmembrane region" description="Helical" evidence="1">
    <location>
        <begin position="157"/>
        <end position="178"/>
    </location>
</feature>
<dbReference type="RefSeq" id="WP_037166088.1">
    <property type="nucleotide sequence ID" value="NZ_CAJXID010000003.1"/>
</dbReference>
<feature type="transmembrane region" description="Helical" evidence="1">
    <location>
        <begin position="21"/>
        <end position="39"/>
    </location>
</feature>
<comment type="caution">
    <text evidence="2">The sequence shown here is derived from an EMBL/GenBank/DDBJ whole genome shotgun (WGS) entry which is preliminary data.</text>
</comment>
<accession>A0A922P3Z3</accession>